<reference evidence="7 8" key="1">
    <citation type="submission" date="2019-08" db="EMBL/GenBank/DDBJ databases">
        <title>Genome of Luteibaculum oceani JCM 18817.</title>
        <authorList>
            <person name="Bowman J.P."/>
        </authorList>
    </citation>
    <scope>NUCLEOTIDE SEQUENCE [LARGE SCALE GENOMIC DNA]</scope>
    <source>
        <strain evidence="7 8">JCM 18817</strain>
    </source>
</reference>
<sequence length="656" mass="75002">MKFSSRISLCLLLTAFVIGSCSKQNLYIAQDYQKDYKYADAITFYKKAVENNPSKEAVKGLAECYRILRDYPLAEVWYGKAYSMDNRNPEVVYQYAMMLKANGKYDEAISFFNAYKKVQPTDSLYANLQIKGCNMAAKWMEEPLDYELANRDDINSPYSEFGMQQAKENGETIYLLSTNRPGRVTEDFLLANENKDPYFEMLAVRLNDINKADQMYQYRVGENFPYHVATPSFSANYDTVFYTRTPISKERLSKEKLNQLEIYYSVKVDNQWSNPIPFPFNNEAFSTGHPFLTKDGKSLYFISDIPGGMGGFDIYVSQKKDGLWQRPENLGMKINTREDEFYPVFSNGYLYFSSAGLMGMGGLDIYKSLKIAGEWSAPENLQVPFNSPQDDFAFFQTPGSEGKKGFISSNRIEGRGKDDIYSFNYIDPLPPVFLVNVKGYNNGEPITGTTNAQFTIFKKGNPADIAQQYVDVYGNSYYIVEQGENYEVKANVPGYFQEAQDLSYDHLQVSDTMLIKKDLPKQYGYEATLPFNLRKIAVGTEYTINNIYFDFNSAKIRKSAEVELIQLANLLLANKGFKVEIGSHCDARGSDEYNMILSQRRAKSVMNFLILKGVNKNRLSYQGYGETQILNECVNGVDCTDEQHEENRRTTFKIVE</sequence>
<keyword evidence="2 5" id="KW-0472">Membrane</keyword>
<dbReference type="Pfam" id="PF14559">
    <property type="entry name" value="TPR_19"/>
    <property type="match status" value="1"/>
</dbReference>
<keyword evidence="8" id="KW-1185">Reference proteome</keyword>
<feature type="repeat" description="TPR" evidence="4">
    <location>
        <begin position="89"/>
        <end position="122"/>
    </location>
</feature>
<evidence type="ECO:0000256" key="3">
    <source>
        <dbReference type="ARBA" id="ARBA00023237"/>
    </source>
</evidence>
<dbReference type="PANTHER" id="PTHR30329:SF21">
    <property type="entry name" value="LIPOPROTEIN YIAD-RELATED"/>
    <property type="match status" value="1"/>
</dbReference>
<dbReference type="InterPro" id="IPR050330">
    <property type="entry name" value="Bact_OuterMem_StrucFunc"/>
</dbReference>
<dbReference type="InterPro" id="IPR019734">
    <property type="entry name" value="TPR_rpt"/>
</dbReference>
<evidence type="ECO:0000259" key="6">
    <source>
        <dbReference type="PROSITE" id="PS51123"/>
    </source>
</evidence>
<evidence type="ECO:0000256" key="4">
    <source>
        <dbReference type="PROSITE-ProRule" id="PRU00339"/>
    </source>
</evidence>
<gene>
    <name evidence="7" type="ORF">FRX97_02740</name>
</gene>
<name>A0A5C6VBZ1_9FLAO</name>
<feature type="domain" description="OmpA-like" evidence="6">
    <location>
        <begin position="536"/>
        <end position="656"/>
    </location>
</feature>
<comment type="subcellular location">
    <subcellularLocation>
        <location evidence="1">Cell outer membrane</location>
    </subcellularLocation>
</comment>
<dbReference type="Pfam" id="PF07676">
    <property type="entry name" value="PD40"/>
    <property type="match status" value="1"/>
</dbReference>
<dbReference type="GO" id="GO:0009279">
    <property type="term" value="C:cell outer membrane"/>
    <property type="evidence" value="ECO:0007669"/>
    <property type="project" value="UniProtKB-SubCell"/>
</dbReference>
<evidence type="ECO:0000256" key="1">
    <source>
        <dbReference type="ARBA" id="ARBA00004442"/>
    </source>
</evidence>
<keyword evidence="3" id="KW-0998">Cell outer membrane</keyword>
<evidence type="ECO:0000313" key="8">
    <source>
        <dbReference type="Proteomes" id="UP000321168"/>
    </source>
</evidence>
<dbReference type="SMART" id="SM00028">
    <property type="entry name" value="TPR"/>
    <property type="match status" value="3"/>
</dbReference>
<dbReference type="SUPFAM" id="SSF48452">
    <property type="entry name" value="TPR-like"/>
    <property type="match status" value="1"/>
</dbReference>
<dbReference type="PROSITE" id="PS50005">
    <property type="entry name" value="TPR"/>
    <property type="match status" value="2"/>
</dbReference>
<evidence type="ECO:0000313" key="7">
    <source>
        <dbReference type="EMBL" id="TXC82026.1"/>
    </source>
</evidence>
<dbReference type="PROSITE" id="PS51123">
    <property type="entry name" value="OMPA_2"/>
    <property type="match status" value="1"/>
</dbReference>
<dbReference type="InterPro" id="IPR011990">
    <property type="entry name" value="TPR-like_helical_dom_sf"/>
</dbReference>
<dbReference type="InterPro" id="IPR006665">
    <property type="entry name" value="OmpA-like"/>
</dbReference>
<dbReference type="AlphaFoldDB" id="A0A5C6VBZ1"/>
<dbReference type="SUPFAM" id="SSF103088">
    <property type="entry name" value="OmpA-like"/>
    <property type="match status" value="1"/>
</dbReference>
<dbReference type="OrthoDB" id="9782229at2"/>
<evidence type="ECO:0000256" key="5">
    <source>
        <dbReference type="PROSITE-ProRule" id="PRU00473"/>
    </source>
</evidence>
<organism evidence="7 8">
    <name type="scientific">Luteibaculum oceani</name>
    <dbReference type="NCBI Taxonomy" id="1294296"/>
    <lineage>
        <taxon>Bacteria</taxon>
        <taxon>Pseudomonadati</taxon>
        <taxon>Bacteroidota</taxon>
        <taxon>Flavobacteriia</taxon>
        <taxon>Flavobacteriales</taxon>
        <taxon>Luteibaculaceae</taxon>
        <taxon>Luteibaculum</taxon>
    </lineage>
</organism>
<dbReference type="Gene3D" id="1.25.40.10">
    <property type="entry name" value="Tetratricopeptide repeat domain"/>
    <property type="match status" value="1"/>
</dbReference>
<dbReference type="PRINTS" id="PR01021">
    <property type="entry name" value="OMPADOMAIN"/>
</dbReference>
<dbReference type="Proteomes" id="UP000321168">
    <property type="component" value="Unassembled WGS sequence"/>
</dbReference>
<dbReference type="EMBL" id="VORB01000002">
    <property type="protein sequence ID" value="TXC82026.1"/>
    <property type="molecule type" value="Genomic_DNA"/>
</dbReference>
<comment type="caution">
    <text evidence="7">The sequence shown here is derived from an EMBL/GenBank/DDBJ whole genome shotgun (WGS) entry which is preliminary data.</text>
</comment>
<dbReference type="PANTHER" id="PTHR30329">
    <property type="entry name" value="STATOR ELEMENT OF FLAGELLAR MOTOR COMPLEX"/>
    <property type="match status" value="1"/>
</dbReference>
<feature type="repeat" description="TPR" evidence="4">
    <location>
        <begin position="22"/>
        <end position="55"/>
    </location>
</feature>
<dbReference type="CDD" id="cd07185">
    <property type="entry name" value="OmpA_C-like"/>
    <property type="match status" value="1"/>
</dbReference>
<dbReference type="Gene3D" id="3.30.1330.60">
    <property type="entry name" value="OmpA-like domain"/>
    <property type="match status" value="1"/>
</dbReference>
<dbReference type="InterPro" id="IPR011659">
    <property type="entry name" value="WD40"/>
</dbReference>
<dbReference type="InterPro" id="IPR006664">
    <property type="entry name" value="OMP_bac"/>
</dbReference>
<dbReference type="InterPro" id="IPR036737">
    <property type="entry name" value="OmpA-like_sf"/>
</dbReference>
<dbReference type="Pfam" id="PF00691">
    <property type="entry name" value="OmpA"/>
    <property type="match status" value="1"/>
</dbReference>
<proteinExistence type="predicted"/>
<accession>A0A5C6VBZ1</accession>
<dbReference type="RefSeq" id="WP_147013144.1">
    <property type="nucleotide sequence ID" value="NZ_VORB01000002.1"/>
</dbReference>
<keyword evidence="4" id="KW-0802">TPR repeat</keyword>
<evidence type="ECO:0000256" key="2">
    <source>
        <dbReference type="ARBA" id="ARBA00023136"/>
    </source>
</evidence>
<dbReference type="PROSITE" id="PS51257">
    <property type="entry name" value="PROKAR_LIPOPROTEIN"/>
    <property type="match status" value="1"/>
</dbReference>
<dbReference type="SUPFAM" id="SSF82171">
    <property type="entry name" value="DPP6 N-terminal domain-like"/>
    <property type="match status" value="1"/>
</dbReference>
<protein>
    <submittedName>
        <fullName evidence="7">OmpA family protein</fullName>
    </submittedName>
</protein>